<dbReference type="GO" id="GO:0043176">
    <property type="term" value="F:amine binding"/>
    <property type="evidence" value="ECO:0007669"/>
    <property type="project" value="InterPro"/>
</dbReference>
<organism evidence="2">
    <name type="scientific">Ixodes ricinus</name>
    <name type="common">Common tick</name>
    <name type="synonym">Acarus ricinus</name>
    <dbReference type="NCBI Taxonomy" id="34613"/>
    <lineage>
        <taxon>Eukaryota</taxon>
        <taxon>Metazoa</taxon>
        <taxon>Ecdysozoa</taxon>
        <taxon>Arthropoda</taxon>
        <taxon>Chelicerata</taxon>
        <taxon>Arachnida</taxon>
        <taxon>Acari</taxon>
        <taxon>Parasitiformes</taxon>
        <taxon>Ixodida</taxon>
        <taxon>Ixodoidea</taxon>
        <taxon>Ixodidae</taxon>
        <taxon>Ixodinae</taxon>
        <taxon>Ixodes</taxon>
    </lineage>
</organism>
<sequence length="406" mass="46750">MSLLKVIFLCIALFISVHSTNPFPDVPTEYVTKECREKARAFQISKEMSLPLGYDSAQFCMYQNLQVLESMTSLDLALTTPHTGRSICRMKVHRFDKRAKEVNMTIYDTDLLGNCTPRSAPVIVKAHEDQRTKELSELEIPRKIGWKAQSIDKEKARLLFTDYKECLILITAYFSGKVKYCELFVASHNAVNMHNTQCHSIYRIYCGYGRPTRDVWPDPAKSSSDYYFIMEAHQLRLLIEHRDPLKEDTVFMNEFQMIPEVLYQIPEANVYASTSANEEKRLCGIQAYKIMPDMAEVALQMFISGQNITRERLCHFRSDMNAISSTQISLSDYHGLWRVLLSNFKSCYVLKKVDSSTHGAPFCEFFIKNNTNPATDLEECWFVFLAYCGYPKAFYKETGCYSGIIA</sequence>
<evidence type="ECO:0000256" key="1">
    <source>
        <dbReference type="SAM" id="SignalP"/>
    </source>
</evidence>
<dbReference type="Pfam" id="PF02098">
    <property type="entry name" value="His_binding"/>
    <property type="match status" value="1"/>
</dbReference>
<accession>A0A6B0VAS8</accession>
<dbReference type="InterPro" id="IPR002970">
    <property type="entry name" value="Tick_his-bd"/>
</dbReference>
<dbReference type="AlphaFoldDB" id="A0A6B0VAS8"/>
<feature type="signal peptide" evidence="1">
    <location>
        <begin position="1"/>
        <end position="19"/>
    </location>
</feature>
<proteinExistence type="predicted"/>
<evidence type="ECO:0000313" key="2">
    <source>
        <dbReference type="EMBL" id="MXU99162.1"/>
    </source>
</evidence>
<protein>
    <submittedName>
        <fullName evidence="2">Putative salivary lipocalin</fullName>
    </submittedName>
</protein>
<dbReference type="GO" id="GO:0030682">
    <property type="term" value="P:symbiont-mediated perturbation of host defenses"/>
    <property type="evidence" value="ECO:0007669"/>
    <property type="project" value="InterPro"/>
</dbReference>
<dbReference type="Gene3D" id="2.40.128.20">
    <property type="match status" value="1"/>
</dbReference>
<dbReference type="SUPFAM" id="SSF50814">
    <property type="entry name" value="Lipocalins"/>
    <property type="match status" value="1"/>
</dbReference>
<dbReference type="EMBL" id="GIFC01017079">
    <property type="protein sequence ID" value="MXU99162.1"/>
    <property type="molecule type" value="Transcribed_RNA"/>
</dbReference>
<dbReference type="InterPro" id="IPR012674">
    <property type="entry name" value="Calycin"/>
</dbReference>
<feature type="chain" id="PRO_5025603709" evidence="1">
    <location>
        <begin position="20"/>
        <end position="406"/>
    </location>
</feature>
<name>A0A6B0VAS8_IXORI</name>
<keyword evidence="1" id="KW-0732">Signal</keyword>
<reference evidence="2" key="1">
    <citation type="submission" date="2019-12" db="EMBL/GenBank/DDBJ databases">
        <title>An insight into the sialome of adult female Ixodes ricinus ticks feeding for 6 days.</title>
        <authorList>
            <person name="Perner J."/>
            <person name="Ribeiro J.M.C."/>
        </authorList>
    </citation>
    <scope>NUCLEOTIDE SEQUENCE</scope>
    <source>
        <strain evidence="2">Semi-engorged</strain>
        <tissue evidence="2">Salivary glands</tissue>
    </source>
</reference>